<evidence type="ECO:0000313" key="8">
    <source>
        <dbReference type="Proteomes" id="UP000468766"/>
    </source>
</evidence>
<dbReference type="InterPro" id="IPR003850">
    <property type="entry name" value="PurS"/>
</dbReference>
<evidence type="ECO:0000313" key="7">
    <source>
        <dbReference type="EMBL" id="KAB2953258.1"/>
    </source>
</evidence>
<gene>
    <name evidence="7" type="primary">purS</name>
    <name evidence="7" type="ORF">F9B85_04925</name>
</gene>
<protein>
    <recommendedName>
        <fullName evidence="6">Phosphoribosylformylglycinamidine synthase subunit PurS</fullName>
    </recommendedName>
</protein>
<dbReference type="SUPFAM" id="SSF82697">
    <property type="entry name" value="PurS-like"/>
    <property type="match status" value="1"/>
</dbReference>
<dbReference type="AlphaFoldDB" id="A0A6I0F1R9"/>
<dbReference type="PANTHER" id="PTHR34696:SF1">
    <property type="entry name" value="PHOSPHORIBOSYLFORMYLGLYCINAMIDINE SYNTHASE SUBUNIT PURS"/>
    <property type="match status" value="1"/>
</dbReference>
<evidence type="ECO:0000256" key="3">
    <source>
        <dbReference type="ARBA" id="ARBA00022741"/>
    </source>
</evidence>
<dbReference type="Gene3D" id="3.30.1280.10">
    <property type="entry name" value="Phosphoribosylformylglycinamidine synthase subunit PurS"/>
    <property type="match status" value="1"/>
</dbReference>
<dbReference type="GO" id="GO:0009152">
    <property type="term" value="P:purine ribonucleotide biosynthetic process"/>
    <property type="evidence" value="ECO:0007669"/>
    <property type="project" value="UniProtKB-UniRule"/>
</dbReference>
<dbReference type="NCBIfam" id="TIGR00302">
    <property type="entry name" value="phosphoribosylformylglycinamidine synthase subunit PurS"/>
    <property type="match status" value="1"/>
</dbReference>
<evidence type="ECO:0000256" key="6">
    <source>
        <dbReference type="NCBIfam" id="TIGR00302"/>
    </source>
</evidence>
<name>A0A6I0F1R9_9FIRM</name>
<dbReference type="GO" id="GO:0004642">
    <property type="term" value="F:phosphoribosylformylglycinamidine synthase activity"/>
    <property type="evidence" value="ECO:0007669"/>
    <property type="project" value="UniProtKB-UniRule"/>
</dbReference>
<dbReference type="GO" id="GO:0005524">
    <property type="term" value="F:ATP binding"/>
    <property type="evidence" value="ECO:0007669"/>
    <property type="project" value="UniProtKB-KW"/>
</dbReference>
<keyword evidence="8" id="KW-1185">Reference proteome</keyword>
<evidence type="ECO:0000256" key="2">
    <source>
        <dbReference type="ARBA" id="ARBA00022598"/>
    </source>
</evidence>
<accession>A0A6I0F1R9</accession>
<evidence type="ECO:0000256" key="1">
    <source>
        <dbReference type="ARBA" id="ARBA00022490"/>
    </source>
</evidence>
<organism evidence="7 8">
    <name type="scientific">Heliorestis acidaminivorans</name>
    <dbReference type="NCBI Taxonomy" id="553427"/>
    <lineage>
        <taxon>Bacteria</taxon>
        <taxon>Bacillati</taxon>
        <taxon>Bacillota</taxon>
        <taxon>Clostridia</taxon>
        <taxon>Eubacteriales</taxon>
        <taxon>Heliobacteriaceae</taxon>
        <taxon>Heliorestis</taxon>
    </lineage>
</organism>
<reference evidence="7 8" key="1">
    <citation type="submission" date="2019-10" db="EMBL/GenBank/DDBJ databases">
        <title>Whole-genome sequence of the extremophile Heliorestis acidaminivorans DSM 24790.</title>
        <authorList>
            <person name="Kyndt J.A."/>
            <person name="Meyer T.E."/>
        </authorList>
    </citation>
    <scope>NUCLEOTIDE SEQUENCE [LARGE SCALE GENOMIC DNA]</scope>
    <source>
        <strain evidence="7 8">DSM 24790</strain>
    </source>
</reference>
<evidence type="ECO:0000256" key="5">
    <source>
        <dbReference type="ARBA" id="ARBA00022840"/>
    </source>
</evidence>
<keyword evidence="1" id="KW-0963">Cytoplasm</keyword>
<dbReference type="InterPro" id="IPR036604">
    <property type="entry name" value="PurS-like_sf"/>
</dbReference>
<dbReference type="OrthoDB" id="9799101at2"/>
<proteinExistence type="predicted"/>
<sequence length="83" mass="9755">MYKARIVITLKEIIPDREGESLLQSSEHLTLHDVKEVRTGRYVEMVIDSKNKLEAQRQVSQFIEDNLLNPVIERYEIQLDEIS</sequence>
<dbReference type="RefSeq" id="WP_151619141.1">
    <property type="nucleotide sequence ID" value="NZ_WBXO01000003.1"/>
</dbReference>
<evidence type="ECO:0000256" key="4">
    <source>
        <dbReference type="ARBA" id="ARBA00022755"/>
    </source>
</evidence>
<keyword evidence="5" id="KW-0067">ATP-binding</keyword>
<comment type="caution">
    <text evidence="7">The sequence shown here is derived from an EMBL/GenBank/DDBJ whole genome shotgun (WGS) entry which is preliminary data.</text>
</comment>
<keyword evidence="2" id="KW-0436">Ligase</keyword>
<dbReference type="EMBL" id="WBXO01000003">
    <property type="protein sequence ID" value="KAB2953258.1"/>
    <property type="molecule type" value="Genomic_DNA"/>
</dbReference>
<dbReference type="Proteomes" id="UP000468766">
    <property type="component" value="Unassembled WGS sequence"/>
</dbReference>
<keyword evidence="4" id="KW-0658">Purine biosynthesis</keyword>
<keyword evidence="3" id="KW-0547">Nucleotide-binding</keyword>
<dbReference type="Pfam" id="PF02700">
    <property type="entry name" value="PurS"/>
    <property type="match status" value="1"/>
</dbReference>
<dbReference type="PANTHER" id="PTHR34696">
    <property type="entry name" value="PHOSPHORIBOSYLFORMYLGLYCINAMIDINE SYNTHASE SUBUNIT PURS"/>
    <property type="match status" value="1"/>
</dbReference>